<keyword evidence="2" id="KW-0472">Membrane</keyword>
<dbReference type="EMBL" id="LR798412">
    <property type="protein sequence ID" value="CAB5229774.1"/>
    <property type="molecule type" value="Genomic_DNA"/>
</dbReference>
<dbReference type="EMBL" id="LR797426">
    <property type="protein sequence ID" value="CAB4215643.1"/>
    <property type="molecule type" value="Genomic_DNA"/>
</dbReference>
<dbReference type="EMBL" id="LR797320">
    <property type="protein sequence ID" value="CAB4202417.1"/>
    <property type="molecule type" value="Genomic_DNA"/>
</dbReference>
<proteinExistence type="predicted"/>
<evidence type="ECO:0000313" key="5">
    <source>
        <dbReference type="EMBL" id="CAB4202417.1"/>
    </source>
</evidence>
<evidence type="ECO:0000313" key="6">
    <source>
        <dbReference type="EMBL" id="CAB4215643.1"/>
    </source>
</evidence>
<evidence type="ECO:0000313" key="3">
    <source>
        <dbReference type="EMBL" id="CAB4152600.1"/>
    </source>
</evidence>
<accession>A0A6J7XFT9</accession>
<keyword evidence="2" id="KW-1133">Transmembrane helix</keyword>
<keyword evidence="2" id="KW-0812">Transmembrane</keyword>
<protein>
    <submittedName>
        <fullName evidence="7">Uncharacterized protein</fullName>
    </submittedName>
</protein>
<evidence type="ECO:0000313" key="4">
    <source>
        <dbReference type="EMBL" id="CAB4183896.1"/>
    </source>
</evidence>
<feature type="region of interest" description="Disordered" evidence="1">
    <location>
        <begin position="1"/>
        <end position="30"/>
    </location>
</feature>
<dbReference type="EMBL" id="LR797051">
    <property type="protein sequence ID" value="CAB4183896.1"/>
    <property type="molecule type" value="Genomic_DNA"/>
</dbReference>
<evidence type="ECO:0000256" key="2">
    <source>
        <dbReference type="SAM" id="Phobius"/>
    </source>
</evidence>
<name>A0A6J7XFT9_9CAUD</name>
<gene>
    <name evidence="4" type="ORF">UFOVP1108_18</name>
    <name evidence="5" type="ORF">UFOVP1377_22</name>
    <name evidence="6" type="ORF">UFOVP1472_29</name>
    <name evidence="7" type="ORF">UFOVP1559_9</name>
    <name evidence="3" type="ORF">UFOVP604_18</name>
</gene>
<evidence type="ECO:0000313" key="7">
    <source>
        <dbReference type="EMBL" id="CAB5229774.1"/>
    </source>
</evidence>
<organism evidence="7">
    <name type="scientific">uncultured Caudovirales phage</name>
    <dbReference type="NCBI Taxonomy" id="2100421"/>
    <lineage>
        <taxon>Viruses</taxon>
        <taxon>Duplodnaviria</taxon>
        <taxon>Heunggongvirae</taxon>
        <taxon>Uroviricota</taxon>
        <taxon>Caudoviricetes</taxon>
        <taxon>Peduoviridae</taxon>
        <taxon>Maltschvirus</taxon>
        <taxon>Maltschvirus maltsch</taxon>
    </lineage>
</organism>
<evidence type="ECO:0000256" key="1">
    <source>
        <dbReference type="SAM" id="MobiDB-lite"/>
    </source>
</evidence>
<feature type="transmembrane region" description="Helical" evidence="2">
    <location>
        <begin position="706"/>
        <end position="731"/>
    </location>
</feature>
<feature type="compositionally biased region" description="Low complexity" evidence="1">
    <location>
        <begin position="13"/>
        <end position="30"/>
    </location>
</feature>
<dbReference type="EMBL" id="LR796580">
    <property type="protein sequence ID" value="CAB4152600.1"/>
    <property type="molecule type" value="Genomic_DNA"/>
</dbReference>
<sequence>MSPEEWLASQTQAAPAAPAAPVAAPGMPGARVTATEQAARNQDALPIFTQELVKAEAQVAAGNPRAAQDVAAIKREMTRQGLPIPAASAPAAPAQAAATAPAPVSPEAWLASQTPAAPVKPPQLGFFEGLVESVTGSRRSASPEVAAALAEKRTIYDMPEANQMSFGLLKAALGGLMAGSEERAKIFAANFPGLTYRLDQQGTVFLRSPTDGKEYVIEPGLTARDIPRGAATAAAFTPAGRAATIPGAIAAGAGTQAAIEASQAATGGGTGLADVGEVALAGALGPAGQLIQRAVPPVVQAVKGGAQRLMARPAPAPAAPRVEPTFETQVPTAAPPVPPAAPPVAGARQLPSDIEAARQAGITLMTSDVVPPRTFASKWLQTIGERIPGAGTGGVRQAQQTERIEAVRNVLREFGADDAARAADDVMKDLATKRGADLTKYTGLKTEVIERLGETGTVPMTKTVQAIDDQIAKLEGLKTQEVAPIIERLTDWKAALQDQNLINVETLRKQIGESFKAPELASVRGIGEKALSSIYKPLKQDMEAFITQVGERRDVTKYKVANKRLSDLAGELDMSTLKSVLRRGDETPEVIANMLFSKKPSEVRQLYASLTPAGRESARAAILARAAEKATADVAEGTVVSPDKFANEVKRLGTSVGVFFNGDDLKQIEGLTRVLNITKRASEAAAAPPTGVQAAIPVSAAALSSFFGGGLLGFLATLGAAGSVGVAARIYESAPIRNLLIKIPQTVTGSKEEAALLKRLTSVIQTGIQTGRQFDQENQ</sequence>
<reference evidence="7" key="1">
    <citation type="submission" date="2020-05" db="EMBL/GenBank/DDBJ databases">
        <authorList>
            <person name="Chiriac C."/>
            <person name="Salcher M."/>
            <person name="Ghai R."/>
            <person name="Kavagutti S V."/>
        </authorList>
    </citation>
    <scope>NUCLEOTIDE SEQUENCE</scope>
</reference>